<feature type="region of interest" description="Disordered" evidence="1">
    <location>
        <begin position="1"/>
        <end position="29"/>
    </location>
</feature>
<gene>
    <name evidence="2" type="primary">LOC106116865</name>
</gene>
<organism evidence="2">
    <name type="scientific">Papilio xuthus</name>
    <name type="common">Asian swallowtail butterfly</name>
    <dbReference type="NCBI Taxonomy" id="66420"/>
    <lineage>
        <taxon>Eukaryota</taxon>
        <taxon>Metazoa</taxon>
        <taxon>Ecdysozoa</taxon>
        <taxon>Arthropoda</taxon>
        <taxon>Hexapoda</taxon>
        <taxon>Insecta</taxon>
        <taxon>Pterygota</taxon>
        <taxon>Neoptera</taxon>
        <taxon>Endopterygota</taxon>
        <taxon>Lepidoptera</taxon>
        <taxon>Glossata</taxon>
        <taxon>Ditrysia</taxon>
        <taxon>Papilionoidea</taxon>
        <taxon>Papilionidae</taxon>
        <taxon>Papilioninae</taxon>
        <taxon>Papilio</taxon>
    </lineage>
</organism>
<dbReference type="Proteomes" id="UP000694872">
    <property type="component" value="Unplaced"/>
</dbReference>
<dbReference type="RefSeq" id="XP_013166372.1">
    <property type="nucleotide sequence ID" value="XM_013310918.1"/>
</dbReference>
<dbReference type="AlphaFoldDB" id="A0AAJ6Z6N5"/>
<evidence type="ECO:0000256" key="1">
    <source>
        <dbReference type="SAM" id="MobiDB-lite"/>
    </source>
</evidence>
<dbReference type="GeneID" id="106116865"/>
<protein>
    <submittedName>
        <fullName evidence="2">Uncharacterized protein LOC106116865 isoform X1</fullName>
    </submittedName>
</protein>
<dbReference type="KEGG" id="pxu:106116865"/>
<reference evidence="2" key="1">
    <citation type="submission" date="2025-08" db="UniProtKB">
        <authorList>
            <consortium name="RefSeq"/>
        </authorList>
    </citation>
    <scope>IDENTIFICATION</scope>
</reference>
<sequence>MELASQEAMGDFSKPPLRDSSDTDSDISWYPNAFRNSPYCFQESADMDMSREYYEPGEGEVALQTGLQSGLQTGLECEWGRPRLANNLFVVTEETSSQLAIQEVKSEAGDDWDCNDMASM</sequence>
<accession>A0AAJ6Z6N5</accession>
<name>A0AAJ6Z6N5_PAPXU</name>
<evidence type="ECO:0000313" key="2">
    <source>
        <dbReference type="RefSeq" id="XP_013166372.1"/>
    </source>
</evidence>
<proteinExistence type="predicted"/>